<dbReference type="EMBL" id="GL732523">
    <property type="protein sequence ID" value="EFX89967.1"/>
    <property type="molecule type" value="Genomic_DNA"/>
</dbReference>
<name>E9FS42_DAPPU</name>
<keyword evidence="2" id="KW-1185">Reference proteome</keyword>
<dbReference type="OrthoDB" id="5962536at2759"/>
<evidence type="ECO:0000313" key="1">
    <source>
        <dbReference type="EMBL" id="EFX89967.1"/>
    </source>
</evidence>
<dbReference type="InParanoid" id="E9FS42"/>
<dbReference type="HOGENOM" id="CLU_869478_0_0_1"/>
<gene>
    <name evidence="1" type="ORF">DAPPUDRAFT_299839</name>
</gene>
<reference evidence="1 2" key="1">
    <citation type="journal article" date="2011" name="Science">
        <title>The ecoresponsive genome of Daphnia pulex.</title>
        <authorList>
            <person name="Colbourne J.K."/>
            <person name="Pfrender M.E."/>
            <person name="Gilbert D."/>
            <person name="Thomas W.K."/>
            <person name="Tucker A."/>
            <person name="Oakley T.H."/>
            <person name="Tokishita S."/>
            <person name="Aerts A."/>
            <person name="Arnold G.J."/>
            <person name="Basu M.K."/>
            <person name="Bauer D.J."/>
            <person name="Caceres C.E."/>
            <person name="Carmel L."/>
            <person name="Casola C."/>
            <person name="Choi J.H."/>
            <person name="Detter J.C."/>
            <person name="Dong Q."/>
            <person name="Dusheyko S."/>
            <person name="Eads B.D."/>
            <person name="Frohlich T."/>
            <person name="Geiler-Samerotte K.A."/>
            <person name="Gerlach D."/>
            <person name="Hatcher P."/>
            <person name="Jogdeo S."/>
            <person name="Krijgsveld J."/>
            <person name="Kriventseva E.V."/>
            <person name="Kultz D."/>
            <person name="Laforsch C."/>
            <person name="Lindquist E."/>
            <person name="Lopez J."/>
            <person name="Manak J.R."/>
            <person name="Muller J."/>
            <person name="Pangilinan J."/>
            <person name="Patwardhan R.P."/>
            <person name="Pitluck S."/>
            <person name="Pritham E.J."/>
            <person name="Rechtsteiner A."/>
            <person name="Rho M."/>
            <person name="Rogozin I.B."/>
            <person name="Sakarya O."/>
            <person name="Salamov A."/>
            <person name="Schaack S."/>
            <person name="Shapiro H."/>
            <person name="Shiga Y."/>
            <person name="Skalitzky C."/>
            <person name="Smith Z."/>
            <person name="Souvorov A."/>
            <person name="Sung W."/>
            <person name="Tang Z."/>
            <person name="Tsuchiya D."/>
            <person name="Tu H."/>
            <person name="Vos H."/>
            <person name="Wang M."/>
            <person name="Wolf Y.I."/>
            <person name="Yamagata H."/>
            <person name="Yamada T."/>
            <person name="Ye Y."/>
            <person name="Shaw J.R."/>
            <person name="Andrews J."/>
            <person name="Crease T.J."/>
            <person name="Tang H."/>
            <person name="Lucas S.M."/>
            <person name="Robertson H.M."/>
            <person name="Bork P."/>
            <person name="Koonin E.V."/>
            <person name="Zdobnov E.M."/>
            <person name="Grigoriev I.V."/>
            <person name="Lynch M."/>
            <person name="Boore J.L."/>
        </authorList>
    </citation>
    <scope>NUCLEOTIDE SEQUENCE [LARGE SCALE GENOMIC DNA]</scope>
</reference>
<dbReference type="KEGG" id="dpx:DAPPUDRAFT_299839"/>
<protein>
    <submittedName>
        <fullName evidence="1">Uncharacterized protein</fullName>
    </submittedName>
</protein>
<proteinExistence type="predicted"/>
<sequence length="320" mass="37087">MIVDLKQHMRHEIWRNTPIMSVHVLSMILQYRIKSKDFELKDCAQLMDEFQKKFRQHHDLAFVGDLDAITQNSLEVFSMKGFIPFSSVAVEVMKLESLMMKSLFSVMDLMEFDLHSDTCRVSQNRLLENFRKIASLLRHEIDFINPPCLSASASEKKALDYLIDSLVLSQQSDEPNSGEQLMAKRIAYNLDVDSEDEEDWAHRPTIDTLFYVNIANALSHKWITTVTSTVLDVYYVAAKQLLELRKIDVVEETVFLQRISEELKRKGHDFDAAAQNAMKLFKEEGIIESYSHSNVKILYLKDPFDETRILGLIHEIAQFC</sequence>
<dbReference type="Proteomes" id="UP000000305">
    <property type="component" value="Unassembled WGS sequence"/>
</dbReference>
<evidence type="ECO:0000313" key="2">
    <source>
        <dbReference type="Proteomes" id="UP000000305"/>
    </source>
</evidence>
<accession>E9FS42</accession>
<dbReference type="STRING" id="6669.E9FS42"/>
<dbReference type="AlphaFoldDB" id="E9FS42"/>
<organism evidence="1 2">
    <name type="scientific">Daphnia pulex</name>
    <name type="common">Water flea</name>
    <dbReference type="NCBI Taxonomy" id="6669"/>
    <lineage>
        <taxon>Eukaryota</taxon>
        <taxon>Metazoa</taxon>
        <taxon>Ecdysozoa</taxon>
        <taxon>Arthropoda</taxon>
        <taxon>Crustacea</taxon>
        <taxon>Branchiopoda</taxon>
        <taxon>Diplostraca</taxon>
        <taxon>Cladocera</taxon>
        <taxon>Anomopoda</taxon>
        <taxon>Daphniidae</taxon>
        <taxon>Daphnia</taxon>
    </lineage>
</organism>